<proteinExistence type="predicted"/>
<sequence length="431" mass="46643">MGERRADEPTGAATTVADELAREIRRRRKAIPGLSQRILGTRIGYTRQYVSMAEWEDANLPSYELVSAIDKALGANGELIALRARATTEQTGRRTAPHAEPPPHTSEGTDAIDVLRRVHALARSVDPEIVRALRANTAATIEGYESLDHGDLVATLTKQRAWVGELVDECSRPQQRQQLFEVAGETSGLLGYLAVGRGEFPLARAYCLEAYTFTDLAEDPNLRAWARGLQSFCEYYAGRFADALDYAQDGLACAPSGPQNVRLMINGAARAMGKLRDAEGVRRAVDTAYEMLAHHNPPDGIPSSVSLGCYSETQTASNAATAYVALGMPDKVEQYAALALPEISKFGSPWSRSLVAIDLAHAQIAAKNPDLDRATNLVLSALETSSDKPIISVRNRAAEFVRDARNRWGSAGQLDTVRDAVAALSNTVPQA</sequence>
<reference evidence="3 6" key="3">
    <citation type="submission" date="2016-10" db="EMBL/GenBank/DDBJ databases">
        <title>Genome sequence of Nocardia seriolae strain EM150506, isolated from Anguila japonica.</title>
        <authorList>
            <person name="Han H.-J."/>
        </authorList>
    </citation>
    <scope>NUCLEOTIDE SEQUENCE [LARGE SCALE GENOMIC DNA]</scope>
    <source>
        <strain evidence="3 6">EM150506</strain>
    </source>
</reference>
<reference evidence="5" key="1">
    <citation type="submission" date="2015-07" db="EMBL/GenBank/DDBJ databases">
        <title>Nocardia seriolae U-1 whole genome shotgun sequence.</title>
        <authorList>
            <person name="Imajoh M."/>
            <person name="Fukumoto Y."/>
            <person name="Sukeda M."/>
            <person name="Yamane J."/>
            <person name="Yamasaki K."/>
            <person name="Shimizu M."/>
            <person name="Ohnishi K."/>
            <person name="Oshima S."/>
        </authorList>
    </citation>
    <scope>NUCLEOTIDE SEQUENCE [LARGE SCALE GENOMIC DNA]</scope>
    <source>
        <strain evidence="5">U-1</strain>
    </source>
</reference>
<protein>
    <recommendedName>
        <fullName evidence="2">HTH cro/C1-type domain-containing protein</fullName>
    </recommendedName>
</protein>
<evidence type="ECO:0000313" key="3">
    <source>
        <dbReference type="EMBL" id="APB00740.1"/>
    </source>
</evidence>
<dbReference type="Proteomes" id="UP000180166">
    <property type="component" value="Chromosome"/>
</dbReference>
<dbReference type="InterPro" id="IPR001387">
    <property type="entry name" value="Cro/C1-type_HTH"/>
</dbReference>
<dbReference type="AlphaFoldDB" id="A0A0B8N0Y6"/>
<dbReference type="GeneID" id="93369610"/>
<dbReference type="Gene3D" id="1.10.260.40">
    <property type="entry name" value="lambda repressor-like DNA-binding domains"/>
    <property type="match status" value="1"/>
</dbReference>
<evidence type="ECO:0000259" key="2">
    <source>
        <dbReference type="SMART" id="SM00530"/>
    </source>
</evidence>
<dbReference type="Gene3D" id="1.25.40.10">
    <property type="entry name" value="Tetratricopeptide repeat domain"/>
    <property type="match status" value="1"/>
</dbReference>
<dbReference type="EMBL" id="BBYQ01000018">
    <property type="protein sequence ID" value="GAP27487.1"/>
    <property type="molecule type" value="Genomic_DNA"/>
</dbReference>
<dbReference type="OrthoDB" id="3213425at2"/>
<keyword evidence="5" id="KW-1185">Reference proteome</keyword>
<dbReference type="InterPro" id="IPR010982">
    <property type="entry name" value="Lambda_DNA-bd_dom_sf"/>
</dbReference>
<dbReference type="SMART" id="SM00530">
    <property type="entry name" value="HTH_XRE"/>
    <property type="match status" value="1"/>
</dbReference>
<dbReference type="Proteomes" id="UP000037179">
    <property type="component" value="Unassembled WGS sequence"/>
</dbReference>
<reference evidence="4 5" key="2">
    <citation type="journal article" date="2016" name="Genome Announc.">
        <title>Draft Genome Sequence of Erythromycin- and Oxytetracycline-Sensitive Nocardia seriolae Strain U-1 (NBRC 110359).</title>
        <authorList>
            <person name="Imajoh M."/>
            <person name="Sukeda M."/>
            <person name="Shimizu M."/>
            <person name="Yamane J."/>
            <person name="Ohnishi K."/>
            <person name="Oshima S."/>
        </authorList>
    </citation>
    <scope>NUCLEOTIDE SEQUENCE [LARGE SCALE GENOMIC DNA]</scope>
    <source>
        <strain evidence="4 5">U-1</strain>
    </source>
</reference>
<organism evidence="4 5">
    <name type="scientific">Nocardia seriolae</name>
    <dbReference type="NCBI Taxonomy" id="37332"/>
    <lineage>
        <taxon>Bacteria</taxon>
        <taxon>Bacillati</taxon>
        <taxon>Actinomycetota</taxon>
        <taxon>Actinomycetes</taxon>
        <taxon>Mycobacteriales</taxon>
        <taxon>Nocardiaceae</taxon>
        <taxon>Nocardia</taxon>
    </lineage>
</organism>
<feature type="domain" description="HTH cro/C1-type" evidence="2">
    <location>
        <begin position="23"/>
        <end position="80"/>
    </location>
</feature>
<dbReference type="SUPFAM" id="SSF47413">
    <property type="entry name" value="lambda repressor-like DNA-binding domains"/>
    <property type="match status" value="1"/>
</dbReference>
<dbReference type="CDD" id="cd00093">
    <property type="entry name" value="HTH_XRE"/>
    <property type="match status" value="1"/>
</dbReference>
<gene>
    <name evidence="3" type="ORF">NS506_06709</name>
    <name evidence="4" type="ORF">NSK11_contig00018-0079</name>
</gene>
<name>A0A0B8N0Y6_9NOCA</name>
<dbReference type="RefSeq" id="WP_106852324.1">
    <property type="nucleotide sequence ID" value="NZ_AP017900.1"/>
</dbReference>
<evidence type="ECO:0000256" key="1">
    <source>
        <dbReference type="SAM" id="MobiDB-lite"/>
    </source>
</evidence>
<dbReference type="KEGG" id="nsr:NS506_06709"/>
<evidence type="ECO:0000313" key="5">
    <source>
        <dbReference type="Proteomes" id="UP000037179"/>
    </source>
</evidence>
<dbReference type="GO" id="GO:0003677">
    <property type="term" value="F:DNA binding"/>
    <property type="evidence" value="ECO:0007669"/>
    <property type="project" value="InterPro"/>
</dbReference>
<feature type="region of interest" description="Disordered" evidence="1">
    <location>
        <begin position="87"/>
        <end position="109"/>
    </location>
</feature>
<accession>A0A0B8N0Y6</accession>
<dbReference type="EMBL" id="CP017839">
    <property type="protein sequence ID" value="APB00740.1"/>
    <property type="molecule type" value="Genomic_DNA"/>
</dbReference>
<dbReference type="InterPro" id="IPR011990">
    <property type="entry name" value="TPR-like_helical_dom_sf"/>
</dbReference>
<evidence type="ECO:0000313" key="6">
    <source>
        <dbReference type="Proteomes" id="UP000180166"/>
    </source>
</evidence>
<evidence type="ECO:0000313" key="4">
    <source>
        <dbReference type="EMBL" id="GAP27487.1"/>
    </source>
</evidence>